<feature type="repeat" description="ANK" evidence="4">
    <location>
        <begin position="516"/>
        <end position="537"/>
    </location>
</feature>
<dbReference type="GO" id="GO:0047389">
    <property type="term" value="F:glycerophosphocholine phosphodiesterase activity"/>
    <property type="evidence" value="ECO:0007669"/>
    <property type="project" value="TreeGrafter"/>
</dbReference>
<evidence type="ECO:0000259" key="7">
    <source>
        <dbReference type="PROSITE" id="PS51704"/>
    </source>
</evidence>
<comment type="caution">
    <text evidence="8">The sequence shown here is derived from an EMBL/GenBank/DDBJ whole genome shotgun (WGS) entry which is preliminary data.</text>
</comment>
<dbReference type="Pfam" id="PF00023">
    <property type="entry name" value="Ank"/>
    <property type="match status" value="1"/>
</dbReference>
<feature type="domain" description="SPX" evidence="6">
    <location>
        <begin position="1"/>
        <end position="156"/>
    </location>
</feature>
<name>A0A507DZ28_9FUNG</name>
<dbReference type="Pfam" id="PF03105">
    <property type="entry name" value="SPX"/>
    <property type="match status" value="2"/>
</dbReference>
<feature type="region of interest" description="Disordered" evidence="5">
    <location>
        <begin position="899"/>
        <end position="935"/>
    </location>
</feature>
<dbReference type="Gene3D" id="1.25.40.20">
    <property type="entry name" value="Ankyrin repeat-containing domain"/>
    <property type="match status" value="2"/>
</dbReference>
<gene>
    <name evidence="8" type="ORF">PhCBS80983_g04127</name>
</gene>
<protein>
    <recommendedName>
        <fullName evidence="10">Glycerophosphocholine phosphodiesterase</fullName>
    </recommendedName>
</protein>
<dbReference type="AlphaFoldDB" id="A0A507DZ28"/>
<dbReference type="CDD" id="cd14447">
    <property type="entry name" value="SPX"/>
    <property type="match status" value="1"/>
</dbReference>
<dbReference type="InterPro" id="IPR051578">
    <property type="entry name" value="GDPD"/>
</dbReference>
<feature type="compositionally biased region" description="Polar residues" evidence="5">
    <location>
        <begin position="910"/>
        <end position="919"/>
    </location>
</feature>
<feature type="compositionally biased region" description="Polar residues" evidence="5">
    <location>
        <begin position="442"/>
        <end position="458"/>
    </location>
</feature>
<dbReference type="Proteomes" id="UP000318582">
    <property type="component" value="Unassembled WGS sequence"/>
</dbReference>
<dbReference type="PRINTS" id="PR01415">
    <property type="entry name" value="ANKYRIN"/>
</dbReference>
<sequence>MKFGRTLAQYSVAEWATQYISYKSLKRLIKQAKRAQQLQSQNPTSSSDPPTADNAKELRNAFVKMVEAEAGKVNAFVLTQRGITERRLKTSRERLERQGAALSYADNEELVETINEIRVYLYLVLRFVEMNKTGFRKILKKFDKVMDVTTGTALWNDVQELKSYVKTQVAKQPFCTDTSMEGMLQLVDALDEKAHYLQQQQETIPGGSFAKPSPDVNYAFPDDVHGALDRDNVVQLKLVLERINCPAPNQELDPDEERSIWTSILFKACQRKALRCIGVLLERPELVRTPLPADINQRTIIHRIAILGAALKSKNGDVAMRTPSVFEKDDPTLLTYVLERVPADVAESALRVTDFLGRTPLHYAALYGLPRTAQALLRFLPAGPLKGQWLDDDGHSPLFYAVVRGFVDVVLVFLEKWANVDDLGDSIHGSNVDQTRPHPPLISQSSSHQINAGESATSHPYISSPNPLFTTLVDTHSIPGRLTAATPLALACGFGHAAVTRVLLEHGADANCINGDEETPLHISARGGHIDCVKLLLGLAEPRGSWSAARVDAKDKAFGRTPLFLAAMEGHLDCVKALLDAGASVDVVDSGLLNAHEYAVFRAHNAVAELLRPRLPATPLNTISDISSVAQAVVVERAYGHKYLKGESMIRVYLGSTDLRRQSAPVQLDDKRIPAQMAPGTFRLTVSALNATGEPVHFDLPLLETVPEPIVFHATHPEQVSLQFDIHPAYGDPSKKSRLVGRASALLSTVKTSLWQERMPLGGSVQLPIMSAQSLDTIGTILIEFVVVKPFVHGNFKPDGSSRFWRSEKTKVVGHRGLGMNKAAHVADGRGHLQLGENTLLSFITAGALGAEYVEFDVQLTRDLVPVLYHDFRVWETGYNLPMSALTVAEFLALRPKERPSLHNHHQRKTNNGNSSIMSSENGGTNSPGGGTPALLRRTMSMSDARFAFDDATAVGLPTGGPMTPIAESAPANVTSVTKAASGMSTPTAPPPTTNPAGSWPTKGNDEGSVQLPFATLEDALKNVPTKIGFNIEVKYPNLEEAEQDDLHNAEINVFCDRVLEVVFDHARDRNIYFSSFHPEICWMLSMKQNHYPVFFLTEGGTEHTSDARANTLHDAVRFAARSGCLGIVTKVDPILDAPGLVRAIRESGLLLFTYGAKNNVVQNVRLQRNWGVDAVIVDKVRSVWREFQGA</sequence>
<feature type="region of interest" description="Disordered" evidence="5">
    <location>
        <begin position="435"/>
        <end position="458"/>
    </location>
</feature>
<proteinExistence type="predicted"/>
<accession>A0A507DZ28</accession>
<dbReference type="InterPro" id="IPR030395">
    <property type="entry name" value="GP_PDE_dom"/>
</dbReference>
<dbReference type="Pfam" id="PF12796">
    <property type="entry name" value="Ank_2"/>
    <property type="match status" value="2"/>
</dbReference>
<dbReference type="PROSITE" id="PS50088">
    <property type="entry name" value="ANK_REPEAT"/>
    <property type="match status" value="4"/>
</dbReference>
<evidence type="ECO:0000259" key="6">
    <source>
        <dbReference type="PROSITE" id="PS51382"/>
    </source>
</evidence>
<evidence type="ECO:0000256" key="2">
    <source>
        <dbReference type="ARBA" id="ARBA00022801"/>
    </source>
</evidence>
<evidence type="ECO:0000256" key="5">
    <source>
        <dbReference type="SAM" id="MobiDB-lite"/>
    </source>
</evidence>
<evidence type="ECO:0000313" key="9">
    <source>
        <dbReference type="Proteomes" id="UP000318582"/>
    </source>
</evidence>
<dbReference type="InterPro" id="IPR036770">
    <property type="entry name" value="Ankyrin_rpt-contain_sf"/>
</dbReference>
<dbReference type="InterPro" id="IPR004331">
    <property type="entry name" value="SPX_dom"/>
</dbReference>
<evidence type="ECO:0008006" key="10">
    <source>
        <dbReference type="Google" id="ProtNLM"/>
    </source>
</evidence>
<dbReference type="InterPro" id="IPR002110">
    <property type="entry name" value="Ankyrin_rpt"/>
</dbReference>
<dbReference type="Pfam" id="PF03009">
    <property type="entry name" value="GDPD"/>
    <property type="match status" value="1"/>
</dbReference>
<dbReference type="PANTHER" id="PTHR22958">
    <property type="entry name" value="GLYCEROPHOSPHORYL DIESTER PHOSPHODIESTERASE"/>
    <property type="match status" value="1"/>
</dbReference>
<reference evidence="8 9" key="1">
    <citation type="journal article" date="2019" name="Sci. Rep.">
        <title>Comparative genomics of chytrid fungi reveal insights into the obligate biotrophic and pathogenic lifestyle of Synchytrium endobioticum.</title>
        <authorList>
            <person name="van de Vossenberg B.T.L.H."/>
            <person name="Warris S."/>
            <person name="Nguyen H.D.T."/>
            <person name="van Gent-Pelzer M.P.E."/>
            <person name="Joly D.L."/>
            <person name="van de Geest H.C."/>
            <person name="Bonants P.J.M."/>
            <person name="Smith D.S."/>
            <person name="Levesque C.A."/>
            <person name="van der Lee T.A.J."/>
        </authorList>
    </citation>
    <scope>NUCLEOTIDE SEQUENCE [LARGE SCALE GENOMIC DNA]</scope>
    <source>
        <strain evidence="8 9">CBS 809.83</strain>
    </source>
</reference>
<dbReference type="CDD" id="cd08572">
    <property type="entry name" value="GDPD_GDE5_like"/>
    <property type="match status" value="1"/>
</dbReference>
<dbReference type="SMART" id="SM00248">
    <property type="entry name" value="ANK"/>
    <property type="match status" value="5"/>
</dbReference>
<evidence type="ECO:0000313" key="8">
    <source>
        <dbReference type="EMBL" id="TPX57033.1"/>
    </source>
</evidence>
<dbReference type="GO" id="GO:0046475">
    <property type="term" value="P:glycerophospholipid catabolic process"/>
    <property type="evidence" value="ECO:0007669"/>
    <property type="project" value="TreeGrafter"/>
</dbReference>
<dbReference type="PROSITE" id="PS51382">
    <property type="entry name" value="SPX"/>
    <property type="match status" value="1"/>
</dbReference>
<feature type="repeat" description="ANK" evidence="4">
    <location>
        <begin position="393"/>
        <end position="425"/>
    </location>
</feature>
<keyword evidence="3 4" id="KW-0040">ANK repeat</keyword>
<dbReference type="Pfam" id="PF25329">
    <property type="entry name" value="C2_GDE1"/>
    <property type="match status" value="1"/>
</dbReference>
<dbReference type="PANTHER" id="PTHR22958:SF1">
    <property type="entry name" value="GLYCEROPHOSPHOCHOLINE PHOSPHODIESTERASE GPCPD1"/>
    <property type="match status" value="1"/>
</dbReference>
<dbReference type="InterPro" id="IPR017946">
    <property type="entry name" value="PLC-like_Pdiesterase_TIM-brl"/>
</dbReference>
<dbReference type="InterPro" id="IPR057506">
    <property type="entry name" value="C2_GPCPD1"/>
</dbReference>
<feature type="repeat" description="ANK" evidence="4">
    <location>
        <begin position="483"/>
        <end position="515"/>
    </location>
</feature>
<dbReference type="STRING" id="109895.A0A507DZ28"/>
<evidence type="ECO:0000256" key="4">
    <source>
        <dbReference type="PROSITE-ProRule" id="PRU00023"/>
    </source>
</evidence>
<dbReference type="SUPFAM" id="SSF48403">
    <property type="entry name" value="Ankyrin repeat"/>
    <property type="match status" value="1"/>
</dbReference>
<dbReference type="PROSITE" id="PS50297">
    <property type="entry name" value="ANK_REP_REGION"/>
    <property type="match status" value="4"/>
</dbReference>
<feature type="repeat" description="ANK" evidence="4">
    <location>
        <begin position="558"/>
        <end position="590"/>
    </location>
</feature>
<feature type="domain" description="GP-PDE" evidence="7">
    <location>
        <begin position="823"/>
        <end position="1188"/>
    </location>
</feature>
<evidence type="ECO:0000256" key="3">
    <source>
        <dbReference type="ARBA" id="ARBA00023043"/>
    </source>
</evidence>
<dbReference type="Gene3D" id="3.20.20.190">
    <property type="entry name" value="Phosphatidylinositol (PI) phosphodiesterase"/>
    <property type="match status" value="1"/>
</dbReference>
<organism evidence="8 9">
    <name type="scientific">Powellomyces hirtus</name>
    <dbReference type="NCBI Taxonomy" id="109895"/>
    <lineage>
        <taxon>Eukaryota</taxon>
        <taxon>Fungi</taxon>
        <taxon>Fungi incertae sedis</taxon>
        <taxon>Chytridiomycota</taxon>
        <taxon>Chytridiomycota incertae sedis</taxon>
        <taxon>Chytridiomycetes</taxon>
        <taxon>Spizellomycetales</taxon>
        <taxon>Powellomycetaceae</taxon>
        <taxon>Powellomyces</taxon>
    </lineage>
</organism>
<keyword evidence="2" id="KW-0378">Hydrolase</keyword>
<feature type="region of interest" description="Disordered" evidence="5">
    <location>
        <begin position="978"/>
        <end position="1009"/>
    </location>
</feature>
<dbReference type="SUPFAM" id="SSF51695">
    <property type="entry name" value="PLC-like phosphodiesterases"/>
    <property type="match status" value="1"/>
</dbReference>
<keyword evidence="1" id="KW-0677">Repeat</keyword>
<keyword evidence="9" id="KW-1185">Reference proteome</keyword>
<dbReference type="PROSITE" id="PS51704">
    <property type="entry name" value="GP_PDE"/>
    <property type="match status" value="1"/>
</dbReference>
<evidence type="ECO:0000256" key="1">
    <source>
        <dbReference type="ARBA" id="ARBA00022737"/>
    </source>
</evidence>
<dbReference type="EMBL" id="QEAQ01000060">
    <property type="protein sequence ID" value="TPX57033.1"/>
    <property type="molecule type" value="Genomic_DNA"/>
</dbReference>